<evidence type="ECO:0000259" key="7">
    <source>
        <dbReference type="PROSITE" id="PS50110"/>
    </source>
</evidence>
<dbReference type="GO" id="GO:0000160">
    <property type="term" value="P:phosphorelay signal transduction system"/>
    <property type="evidence" value="ECO:0007669"/>
    <property type="project" value="InterPro"/>
</dbReference>
<reference evidence="9" key="1">
    <citation type="submission" date="2017-02" db="EMBL/GenBank/DDBJ databases">
        <authorList>
            <person name="Varghese N."/>
            <person name="Submissions S."/>
        </authorList>
    </citation>
    <scope>NUCLEOTIDE SEQUENCE [LARGE SCALE GENOMIC DNA]</scope>
    <source>
        <strain evidence="9">VKM Ac-2052</strain>
    </source>
</reference>
<evidence type="ECO:0000256" key="5">
    <source>
        <dbReference type="PROSITE-ProRule" id="PRU00169"/>
    </source>
</evidence>
<keyword evidence="3" id="KW-0238">DNA-binding</keyword>
<dbReference type="InterPro" id="IPR058245">
    <property type="entry name" value="NreC/VraR/RcsB-like_REC"/>
</dbReference>
<evidence type="ECO:0000313" key="8">
    <source>
        <dbReference type="EMBL" id="SKA94169.1"/>
    </source>
</evidence>
<keyword evidence="2" id="KW-0805">Transcription regulation</keyword>
<dbReference type="InterPro" id="IPR001789">
    <property type="entry name" value="Sig_transdc_resp-reg_receiver"/>
</dbReference>
<dbReference type="CDD" id="cd06170">
    <property type="entry name" value="LuxR_C_like"/>
    <property type="match status" value="1"/>
</dbReference>
<dbReference type="Pfam" id="PF00196">
    <property type="entry name" value="GerE"/>
    <property type="match status" value="1"/>
</dbReference>
<organism evidence="8 9">
    <name type="scientific">Agreia bicolorata</name>
    <dbReference type="NCBI Taxonomy" id="110935"/>
    <lineage>
        <taxon>Bacteria</taxon>
        <taxon>Bacillati</taxon>
        <taxon>Actinomycetota</taxon>
        <taxon>Actinomycetes</taxon>
        <taxon>Micrococcales</taxon>
        <taxon>Microbacteriaceae</taxon>
        <taxon>Agreia</taxon>
    </lineage>
</organism>
<dbReference type="InterPro" id="IPR016032">
    <property type="entry name" value="Sig_transdc_resp-reg_C-effctor"/>
</dbReference>
<dbReference type="AlphaFoldDB" id="A0A1T4XX63"/>
<evidence type="ECO:0000256" key="1">
    <source>
        <dbReference type="ARBA" id="ARBA00022553"/>
    </source>
</evidence>
<evidence type="ECO:0000259" key="6">
    <source>
        <dbReference type="PROSITE" id="PS50043"/>
    </source>
</evidence>
<evidence type="ECO:0000256" key="4">
    <source>
        <dbReference type="ARBA" id="ARBA00023163"/>
    </source>
</evidence>
<dbReference type="Gene3D" id="3.40.50.2300">
    <property type="match status" value="1"/>
</dbReference>
<protein>
    <submittedName>
        <fullName evidence="8">Two component transcriptional regulator, LuxR family</fullName>
    </submittedName>
</protein>
<dbReference type="PROSITE" id="PS50043">
    <property type="entry name" value="HTH_LUXR_2"/>
    <property type="match status" value="1"/>
</dbReference>
<feature type="domain" description="Response regulatory" evidence="7">
    <location>
        <begin position="17"/>
        <end position="133"/>
    </location>
</feature>
<name>A0A1T4XX63_9MICO</name>
<dbReference type="CDD" id="cd17535">
    <property type="entry name" value="REC_NarL-like"/>
    <property type="match status" value="1"/>
</dbReference>
<dbReference type="Proteomes" id="UP000189735">
    <property type="component" value="Unassembled WGS sequence"/>
</dbReference>
<proteinExistence type="predicted"/>
<dbReference type="InterPro" id="IPR039420">
    <property type="entry name" value="WalR-like"/>
</dbReference>
<dbReference type="SUPFAM" id="SSF46894">
    <property type="entry name" value="C-terminal effector domain of the bipartite response regulators"/>
    <property type="match status" value="1"/>
</dbReference>
<feature type="domain" description="HTH luxR-type" evidence="6">
    <location>
        <begin position="173"/>
        <end position="238"/>
    </location>
</feature>
<dbReference type="Pfam" id="PF00072">
    <property type="entry name" value="Response_reg"/>
    <property type="match status" value="1"/>
</dbReference>
<dbReference type="EMBL" id="FUYG01000004">
    <property type="protein sequence ID" value="SKA94169.1"/>
    <property type="molecule type" value="Genomic_DNA"/>
</dbReference>
<evidence type="ECO:0000313" key="9">
    <source>
        <dbReference type="Proteomes" id="UP000189735"/>
    </source>
</evidence>
<dbReference type="SUPFAM" id="SSF52172">
    <property type="entry name" value="CheY-like"/>
    <property type="match status" value="1"/>
</dbReference>
<evidence type="ECO:0000256" key="2">
    <source>
        <dbReference type="ARBA" id="ARBA00023015"/>
    </source>
</evidence>
<dbReference type="InterPro" id="IPR011006">
    <property type="entry name" value="CheY-like_superfamily"/>
</dbReference>
<dbReference type="SMART" id="SM00421">
    <property type="entry name" value="HTH_LUXR"/>
    <property type="match status" value="1"/>
</dbReference>
<dbReference type="PROSITE" id="PS50110">
    <property type="entry name" value="RESPONSE_REGULATORY"/>
    <property type="match status" value="1"/>
</dbReference>
<feature type="modified residue" description="4-aspartylphosphate" evidence="5">
    <location>
        <position position="68"/>
    </location>
</feature>
<sequence>MDSAADASGGTLVTDIRILIADDQALIRSGLSMVVGAAEGMTVVGEASDGVEAVALAAVLDPDIVLMDVQMPRMDGIEATRAITARSSVSKVIILTTFDIDSYAFGGLEAGASGFLLKDSESGDILAAIRAVAVGDAVLAPRVTSELLRRYGALSRPSERSDHARQESDRANAVERLRALTDREREVFDALVVGLSNAEIAQQLWLSESTVKTHVGRILQKLGMRDRIQAVVFAFRNGIA</sequence>
<dbReference type="GO" id="GO:0006355">
    <property type="term" value="P:regulation of DNA-templated transcription"/>
    <property type="evidence" value="ECO:0007669"/>
    <property type="project" value="InterPro"/>
</dbReference>
<dbReference type="SMART" id="SM00448">
    <property type="entry name" value="REC"/>
    <property type="match status" value="1"/>
</dbReference>
<dbReference type="PRINTS" id="PR00038">
    <property type="entry name" value="HTHLUXR"/>
</dbReference>
<keyword evidence="1 5" id="KW-0597">Phosphoprotein</keyword>
<dbReference type="GO" id="GO:0003677">
    <property type="term" value="F:DNA binding"/>
    <property type="evidence" value="ECO:0007669"/>
    <property type="project" value="UniProtKB-KW"/>
</dbReference>
<evidence type="ECO:0000256" key="3">
    <source>
        <dbReference type="ARBA" id="ARBA00023125"/>
    </source>
</evidence>
<dbReference type="PROSITE" id="PS00622">
    <property type="entry name" value="HTH_LUXR_1"/>
    <property type="match status" value="1"/>
</dbReference>
<dbReference type="InterPro" id="IPR000792">
    <property type="entry name" value="Tscrpt_reg_LuxR_C"/>
</dbReference>
<dbReference type="PANTHER" id="PTHR43214">
    <property type="entry name" value="TWO-COMPONENT RESPONSE REGULATOR"/>
    <property type="match status" value="1"/>
</dbReference>
<gene>
    <name evidence="8" type="ORF">SAMN06295879_1903</name>
</gene>
<accession>A0A1T4XX63</accession>
<keyword evidence="4" id="KW-0804">Transcription</keyword>
<dbReference type="PANTHER" id="PTHR43214:SF24">
    <property type="entry name" value="TRANSCRIPTIONAL REGULATORY PROTEIN NARL-RELATED"/>
    <property type="match status" value="1"/>
</dbReference>